<dbReference type="PROSITE" id="PS00211">
    <property type="entry name" value="ABC_TRANSPORTER_1"/>
    <property type="match status" value="1"/>
</dbReference>
<dbReference type="InterPro" id="IPR017871">
    <property type="entry name" value="ABC_transporter-like_CS"/>
</dbReference>
<dbReference type="SUPFAM" id="SSF52540">
    <property type="entry name" value="P-loop containing nucleoside triphosphate hydrolases"/>
    <property type="match status" value="1"/>
</dbReference>
<dbReference type="AlphaFoldDB" id="A0A0G0SPJ2"/>
<keyword evidence="4" id="KW-1003">Cell membrane</keyword>
<gene>
    <name evidence="12" type="ORF">UU02_C0009G0005</name>
</gene>
<dbReference type="Pfam" id="PF04945">
    <property type="entry name" value="YHS"/>
    <property type="match status" value="1"/>
</dbReference>
<dbReference type="GO" id="GO:0022857">
    <property type="term" value="F:transmembrane transporter activity"/>
    <property type="evidence" value="ECO:0007669"/>
    <property type="project" value="TreeGrafter"/>
</dbReference>
<evidence type="ECO:0000256" key="5">
    <source>
        <dbReference type="ARBA" id="ARBA00022741"/>
    </source>
</evidence>
<evidence type="ECO:0000313" key="13">
    <source>
        <dbReference type="Proteomes" id="UP000034293"/>
    </source>
</evidence>
<dbReference type="PANTHER" id="PTHR24220">
    <property type="entry name" value="IMPORT ATP-BINDING PROTEIN"/>
    <property type="match status" value="1"/>
</dbReference>
<sequence>MTNIILDLHKITKAFGEGHAQVKALNGVDLEVKKGEIVLIMGPSGSGKTTLLSIGGGILKATSGKVILNGSDIGGMGEDILTKKRLSEVGFIFQQFLLLASLTAKENVQVVAEFAGNGGNAVEKSEEILKRLGLADRMNDIPANLSGGEKQRVAIARALVNDPDIILADEPTANLDSKVGHEVMELLREVAKKKGKSVLIVSHDNRIRDVADRILWLEDGIFKEIGKMTTDPVCGMSIEKGANKTTIKGKEYFFCSEGCMNEFKKEPEKFVGNLNQTNYNG</sequence>
<dbReference type="FunFam" id="3.40.50.300:FF:000032">
    <property type="entry name" value="Export ABC transporter ATP-binding protein"/>
    <property type="match status" value="1"/>
</dbReference>
<accession>A0A0G0SPJ2</accession>
<dbReference type="InterPro" id="IPR003439">
    <property type="entry name" value="ABC_transporter-like_ATP-bd"/>
</dbReference>
<reference evidence="12 13" key="1">
    <citation type="journal article" date="2015" name="Nature">
        <title>rRNA introns, odd ribosomes, and small enigmatic genomes across a large radiation of phyla.</title>
        <authorList>
            <person name="Brown C.T."/>
            <person name="Hug L.A."/>
            <person name="Thomas B.C."/>
            <person name="Sharon I."/>
            <person name="Castelle C.J."/>
            <person name="Singh A."/>
            <person name="Wilkins M.J."/>
            <person name="Williams K.H."/>
            <person name="Banfield J.F."/>
        </authorList>
    </citation>
    <scope>NUCLEOTIDE SEQUENCE [LARGE SCALE GENOMIC DNA]</scope>
</reference>
<dbReference type="GO" id="GO:0005886">
    <property type="term" value="C:plasma membrane"/>
    <property type="evidence" value="ECO:0007669"/>
    <property type="project" value="UniProtKB-SubCell"/>
</dbReference>
<dbReference type="InterPro" id="IPR011017">
    <property type="entry name" value="TRASH_dom"/>
</dbReference>
<evidence type="ECO:0000256" key="3">
    <source>
        <dbReference type="ARBA" id="ARBA00022448"/>
    </source>
</evidence>
<dbReference type="GO" id="GO:0005524">
    <property type="term" value="F:ATP binding"/>
    <property type="evidence" value="ECO:0007669"/>
    <property type="project" value="UniProtKB-KW"/>
</dbReference>
<dbReference type="SMART" id="SM00746">
    <property type="entry name" value="TRASH"/>
    <property type="match status" value="1"/>
</dbReference>
<dbReference type="PROSITE" id="PS50893">
    <property type="entry name" value="ABC_TRANSPORTER_2"/>
    <property type="match status" value="1"/>
</dbReference>
<dbReference type="EMBL" id="LBZA01000009">
    <property type="protein sequence ID" value="KKR64356.1"/>
    <property type="molecule type" value="Genomic_DNA"/>
</dbReference>
<dbReference type="InterPro" id="IPR007029">
    <property type="entry name" value="YHS_dom"/>
</dbReference>
<evidence type="ECO:0000259" key="11">
    <source>
        <dbReference type="PROSITE" id="PS50893"/>
    </source>
</evidence>
<comment type="similarity">
    <text evidence="8">Belongs to the ABC transporter superfamily. HrtA family.</text>
</comment>
<dbReference type="GO" id="GO:0016887">
    <property type="term" value="F:ATP hydrolysis activity"/>
    <property type="evidence" value="ECO:0007669"/>
    <property type="project" value="InterPro"/>
</dbReference>
<dbReference type="PANTHER" id="PTHR24220:SF666">
    <property type="entry name" value="HEMIN IMPORT ATP-BINDING PROTEIN HRTA-RELATED"/>
    <property type="match status" value="1"/>
</dbReference>
<feature type="domain" description="ABC transporter" evidence="11">
    <location>
        <begin position="6"/>
        <end position="244"/>
    </location>
</feature>
<dbReference type="InterPro" id="IPR003593">
    <property type="entry name" value="AAA+_ATPase"/>
</dbReference>
<evidence type="ECO:0000256" key="7">
    <source>
        <dbReference type="ARBA" id="ARBA00023136"/>
    </source>
</evidence>
<dbReference type="SMART" id="SM00382">
    <property type="entry name" value="AAA"/>
    <property type="match status" value="1"/>
</dbReference>
<comment type="caution">
    <text evidence="12">The sequence shown here is derived from an EMBL/GenBank/DDBJ whole genome shotgun (WGS) entry which is preliminary data.</text>
</comment>
<evidence type="ECO:0000256" key="6">
    <source>
        <dbReference type="ARBA" id="ARBA00022840"/>
    </source>
</evidence>
<dbReference type="InterPro" id="IPR017911">
    <property type="entry name" value="MacB-like_ATP-bd"/>
</dbReference>
<organism evidence="12 13">
    <name type="scientific">Candidatus Woesebacteria bacterium GW2011_GWA1_40_43</name>
    <dbReference type="NCBI Taxonomy" id="1618553"/>
    <lineage>
        <taxon>Bacteria</taxon>
        <taxon>Candidatus Woeseibacteriota</taxon>
    </lineage>
</organism>
<dbReference type="Gene3D" id="3.40.50.300">
    <property type="entry name" value="P-loop containing nucleotide triphosphate hydrolases"/>
    <property type="match status" value="1"/>
</dbReference>
<evidence type="ECO:0000256" key="9">
    <source>
        <dbReference type="ARBA" id="ARBA00024432"/>
    </source>
</evidence>
<keyword evidence="6" id="KW-0067">ATP-binding</keyword>
<evidence type="ECO:0000256" key="1">
    <source>
        <dbReference type="ARBA" id="ARBA00004202"/>
    </source>
</evidence>
<evidence type="ECO:0000313" key="12">
    <source>
        <dbReference type="EMBL" id="KKR64356.1"/>
    </source>
</evidence>
<evidence type="ECO:0000256" key="10">
    <source>
        <dbReference type="ARBA" id="ARBA00024721"/>
    </source>
</evidence>
<comment type="subunit">
    <text evidence="2">The complex is composed of two ATP-binding proteins (HrtA), two transmembrane proteins (HrtB) and a solute-binding protein.</text>
</comment>
<keyword evidence="3" id="KW-0813">Transport</keyword>
<keyword evidence="5" id="KW-0547">Nucleotide-binding</keyword>
<dbReference type="InterPro" id="IPR015854">
    <property type="entry name" value="ABC_transpr_LolD-like"/>
</dbReference>
<dbReference type="CDD" id="cd03255">
    <property type="entry name" value="ABC_MJ0796_LolCDE_FtsE"/>
    <property type="match status" value="1"/>
</dbReference>
<dbReference type="Proteomes" id="UP000034293">
    <property type="component" value="Unassembled WGS sequence"/>
</dbReference>
<evidence type="ECO:0000256" key="2">
    <source>
        <dbReference type="ARBA" id="ARBA00011131"/>
    </source>
</evidence>
<comment type="function">
    <text evidence="10">Part of the ABC transporter complex hrt involved in hemin import. Responsible for energy coupling to the transport system.</text>
</comment>
<protein>
    <recommendedName>
        <fullName evidence="9">Putative hemin import ATP-binding protein HrtA</fullName>
    </recommendedName>
</protein>
<dbReference type="InterPro" id="IPR009078">
    <property type="entry name" value="Ferritin-like_SF"/>
</dbReference>
<keyword evidence="7" id="KW-0472">Membrane</keyword>
<evidence type="ECO:0000256" key="8">
    <source>
        <dbReference type="ARBA" id="ARBA00024359"/>
    </source>
</evidence>
<proteinExistence type="inferred from homology"/>
<name>A0A0G0SPJ2_9BACT</name>
<dbReference type="Pfam" id="PF00005">
    <property type="entry name" value="ABC_tran"/>
    <property type="match status" value="1"/>
</dbReference>
<dbReference type="SUPFAM" id="SSF47240">
    <property type="entry name" value="Ferritin-like"/>
    <property type="match status" value="1"/>
</dbReference>
<evidence type="ECO:0000256" key="4">
    <source>
        <dbReference type="ARBA" id="ARBA00022475"/>
    </source>
</evidence>
<dbReference type="InterPro" id="IPR027417">
    <property type="entry name" value="P-loop_NTPase"/>
</dbReference>
<dbReference type="GO" id="GO:0098796">
    <property type="term" value="C:membrane protein complex"/>
    <property type="evidence" value="ECO:0007669"/>
    <property type="project" value="UniProtKB-ARBA"/>
</dbReference>
<comment type="subcellular location">
    <subcellularLocation>
        <location evidence="1">Cell membrane</location>
        <topology evidence="1">Peripheral membrane protein</topology>
    </subcellularLocation>
</comment>